<evidence type="ECO:0000313" key="8">
    <source>
        <dbReference type="EMBL" id="ACT57940.1"/>
    </source>
</evidence>
<accession>C6XLN4</accession>
<dbReference type="InterPro" id="IPR032831">
    <property type="entry name" value="LptM_cons"/>
</dbReference>
<evidence type="ECO:0000256" key="1">
    <source>
        <dbReference type="ARBA" id="ARBA00004459"/>
    </source>
</evidence>
<proteinExistence type="predicted"/>
<evidence type="ECO:0000256" key="7">
    <source>
        <dbReference type="SAM" id="SignalP"/>
    </source>
</evidence>
<dbReference type="HOGENOM" id="CLU_2788211_0_0_5"/>
<gene>
    <name evidence="8" type="ordered locus">Hbal_0238</name>
</gene>
<keyword evidence="9" id="KW-1185">Reference proteome</keyword>
<dbReference type="PROSITE" id="PS51257">
    <property type="entry name" value="PROKAR_LIPOPROTEIN"/>
    <property type="match status" value="1"/>
</dbReference>
<evidence type="ECO:0000256" key="3">
    <source>
        <dbReference type="ARBA" id="ARBA00023136"/>
    </source>
</evidence>
<organism evidence="8 9">
    <name type="scientific">Hirschia baltica (strain ATCC 49814 / DSM 5838 / IFAM 1418)</name>
    <dbReference type="NCBI Taxonomy" id="582402"/>
    <lineage>
        <taxon>Bacteria</taxon>
        <taxon>Pseudomonadati</taxon>
        <taxon>Pseudomonadota</taxon>
        <taxon>Alphaproteobacteria</taxon>
        <taxon>Hyphomonadales</taxon>
        <taxon>Hyphomonadaceae</taxon>
        <taxon>Hirschia</taxon>
    </lineage>
</organism>
<comment type="subcellular location">
    <subcellularLocation>
        <location evidence="1">Cell outer membrane</location>
        <topology evidence="1">Lipid-anchor</topology>
    </subcellularLocation>
</comment>
<evidence type="ECO:0000256" key="6">
    <source>
        <dbReference type="ARBA" id="ARBA00023288"/>
    </source>
</evidence>
<dbReference type="RefSeq" id="WP_012778098.1">
    <property type="nucleotide sequence ID" value="NC_012982.1"/>
</dbReference>
<keyword evidence="5" id="KW-0998">Cell outer membrane</keyword>
<dbReference type="STRING" id="582402.Hbal_0238"/>
<dbReference type="EMBL" id="CP001678">
    <property type="protein sequence ID" value="ACT57940.1"/>
    <property type="molecule type" value="Genomic_DNA"/>
</dbReference>
<dbReference type="NCBIfam" id="NF047847">
    <property type="entry name" value="SS_mature_LptM"/>
    <property type="match status" value="1"/>
</dbReference>
<keyword evidence="2 7" id="KW-0732">Signal</keyword>
<protein>
    <recommendedName>
        <fullName evidence="10">Argininosuccinate lyase</fullName>
    </recommendedName>
</protein>
<dbReference type="AlphaFoldDB" id="C6XLN4"/>
<feature type="signal peptide" evidence="7">
    <location>
        <begin position="1"/>
        <end position="20"/>
    </location>
</feature>
<evidence type="ECO:0000256" key="2">
    <source>
        <dbReference type="ARBA" id="ARBA00022729"/>
    </source>
</evidence>
<evidence type="ECO:0008006" key="10">
    <source>
        <dbReference type="Google" id="ProtNLM"/>
    </source>
</evidence>
<dbReference type="Proteomes" id="UP000002745">
    <property type="component" value="Chromosome"/>
</dbReference>
<evidence type="ECO:0000256" key="5">
    <source>
        <dbReference type="ARBA" id="ARBA00023237"/>
    </source>
</evidence>
<dbReference type="OrthoDB" id="7632589at2"/>
<keyword evidence="6" id="KW-0449">Lipoprotein</keyword>
<dbReference type="KEGG" id="hba:Hbal_0238"/>
<reference evidence="9" key="1">
    <citation type="journal article" date="2011" name="J. Bacteriol.">
        <title>Genome sequences of eight morphologically diverse alphaproteobacteria.</title>
        <authorList>
            <consortium name="US DOE Joint Genome Institute"/>
            <person name="Brown P.J."/>
            <person name="Kysela D.T."/>
            <person name="Buechlein A."/>
            <person name="Hemmerich C."/>
            <person name="Brun Y.V."/>
        </authorList>
    </citation>
    <scope>NUCLEOTIDE SEQUENCE [LARGE SCALE GENOMIC DNA]</scope>
    <source>
        <strain evidence="9">ATCC 49814 / DSM 5838 / IFAM 1418</strain>
    </source>
</reference>
<sequence length="68" mass="7256">MRPMKIILGLTALASLSACGLPGDLERPEPIFRNDPEPVAAPPQPPVVEDEIIEEEIPDDELLGGPEG</sequence>
<evidence type="ECO:0000256" key="4">
    <source>
        <dbReference type="ARBA" id="ARBA00023139"/>
    </source>
</evidence>
<evidence type="ECO:0000313" key="9">
    <source>
        <dbReference type="Proteomes" id="UP000002745"/>
    </source>
</evidence>
<keyword evidence="3" id="KW-0472">Membrane</keyword>
<name>C6XLN4_HIRBI</name>
<feature type="chain" id="PRO_5002971437" description="Argininosuccinate lyase" evidence="7">
    <location>
        <begin position="21"/>
        <end position="68"/>
    </location>
</feature>
<keyword evidence="4" id="KW-0564">Palmitate</keyword>